<comment type="caution">
    <text evidence="1">The sequence shown here is derived from an EMBL/GenBank/DDBJ whole genome shotgun (WGS) entry which is preliminary data.</text>
</comment>
<dbReference type="AlphaFoldDB" id="A0A8H4EQE3"/>
<sequence length="161" mass="18222">MYNTRLSIAWLYSIDDKNATSYEMIIAIIINFLSSKYAQEFNLAIFDIEDIILVIDIQKLLLNTNTPIQVLWKVDKQNNFINIAKTLTAKFNNETIKIANKKPSPLIKGLSVIKPSSKNSKPYTGTRSCHKLTDLAKKALTNSNQLDTQYSISEPSTSTFE</sequence>
<gene>
    <name evidence="1" type="ORF">F8M41_010180</name>
</gene>
<evidence type="ECO:0000313" key="1">
    <source>
        <dbReference type="EMBL" id="KAF0534165.1"/>
    </source>
</evidence>
<dbReference type="EMBL" id="WTPW01000214">
    <property type="protein sequence ID" value="KAF0534165.1"/>
    <property type="molecule type" value="Genomic_DNA"/>
</dbReference>
<organism evidence="1 2">
    <name type="scientific">Gigaspora margarita</name>
    <dbReference type="NCBI Taxonomy" id="4874"/>
    <lineage>
        <taxon>Eukaryota</taxon>
        <taxon>Fungi</taxon>
        <taxon>Fungi incertae sedis</taxon>
        <taxon>Mucoromycota</taxon>
        <taxon>Glomeromycotina</taxon>
        <taxon>Glomeromycetes</taxon>
        <taxon>Diversisporales</taxon>
        <taxon>Gigasporaceae</taxon>
        <taxon>Gigaspora</taxon>
    </lineage>
</organism>
<accession>A0A8H4EQE3</accession>
<dbReference type="OrthoDB" id="2419632at2759"/>
<proteinExistence type="predicted"/>
<evidence type="ECO:0000313" key="2">
    <source>
        <dbReference type="Proteomes" id="UP000439903"/>
    </source>
</evidence>
<dbReference type="Proteomes" id="UP000439903">
    <property type="component" value="Unassembled WGS sequence"/>
</dbReference>
<keyword evidence="2" id="KW-1185">Reference proteome</keyword>
<reference evidence="1 2" key="1">
    <citation type="journal article" date="2019" name="Environ. Microbiol.">
        <title>At the nexus of three kingdoms: the genome of the mycorrhizal fungus Gigaspora margarita provides insights into plant, endobacterial and fungal interactions.</title>
        <authorList>
            <person name="Venice F."/>
            <person name="Ghignone S."/>
            <person name="Salvioli di Fossalunga A."/>
            <person name="Amselem J."/>
            <person name="Novero M."/>
            <person name="Xianan X."/>
            <person name="Sedzielewska Toro K."/>
            <person name="Morin E."/>
            <person name="Lipzen A."/>
            <person name="Grigoriev I.V."/>
            <person name="Henrissat B."/>
            <person name="Martin F.M."/>
            <person name="Bonfante P."/>
        </authorList>
    </citation>
    <scope>NUCLEOTIDE SEQUENCE [LARGE SCALE GENOMIC DNA]</scope>
    <source>
        <strain evidence="1 2">BEG34</strain>
    </source>
</reference>
<name>A0A8H4EQE3_GIGMA</name>
<protein>
    <submittedName>
        <fullName evidence="1">Uncharacterized protein</fullName>
    </submittedName>
</protein>